<organism evidence="2 3">
    <name type="scientific">Parageobacillus thermantarcticus</name>
    <dbReference type="NCBI Taxonomy" id="186116"/>
    <lineage>
        <taxon>Bacteria</taxon>
        <taxon>Bacillati</taxon>
        <taxon>Bacillota</taxon>
        <taxon>Bacilli</taxon>
        <taxon>Bacillales</taxon>
        <taxon>Anoxybacillaceae</taxon>
        <taxon>Parageobacillus</taxon>
    </lineage>
</organism>
<dbReference type="AlphaFoldDB" id="A0A1I0TZD8"/>
<dbReference type="EMBL" id="FOJS01000088">
    <property type="protein sequence ID" value="SFA57132.1"/>
    <property type="molecule type" value="Genomic_DNA"/>
</dbReference>
<keyword evidence="1" id="KW-0812">Transmembrane</keyword>
<reference evidence="3" key="1">
    <citation type="submission" date="2016-10" db="EMBL/GenBank/DDBJ databases">
        <authorList>
            <person name="Varghese N."/>
            <person name="Submissions S."/>
        </authorList>
    </citation>
    <scope>NUCLEOTIDE SEQUENCE [LARGE SCALE GENOMIC DNA]</scope>
    <source>
        <strain evidence="3">M1</strain>
    </source>
</reference>
<evidence type="ECO:0000313" key="2">
    <source>
        <dbReference type="EMBL" id="SFA57132.1"/>
    </source>
</evidence>
<proteinExistence type="predicted"/>
<dbReference type="OrthoDB" id="2721142at2"/>
<evidence type="ECO:0008006" key="4">
    <source>
        <dbReference type="Google" id="ProtNLM"/>
    </source>
</evidence>
<gene>
    <name evidence="2" type="ORF">SAMN05192569_10882</name>
</gene>
<keyword evidence="1" id="KW-0472">Membrane</keyword>
<dbReference type="Proteomes" id="UP000198650">
    <property type="component" value="Unassembled WGS sequence"/>
</dbReference>
<feature type="transmembrane region" description="Helical" evidence="1">
    <location>
        <begin position="98"/>
        <end position="117"/>
    </location>
</feature>
<name>A0A1I0TZD8_9BACL</name>
<feature type="transmembrane region" description="Helical" evidence="1">
    <location>
        <begin position="70"/>
        <end position="91"/>
    </location>
</feature>
<evidence type="ECO:0000313" key="3">
    <source>
        <dbReference type="Proteomes" id="UP000198650"/>
    </source>
</evidence>
<dbReference type="InterPro" id="IPR025440">
    <property type="entry name" value="DUF4306"/>
</dbReference>
<feature type="transmembrane region" description="Helical" evidence="1">
    <location>
        <begin position="129"/>
        <end position="149"/>
    </location>
</feature>
<keyword evidence="1" id="KW-1133">Transmembrane helix</keyword>
<dbReference type="RefSeq" id="WP_013401969.1">
    <property type="nucleotide sequence ID" value="NZ_FOJS01000088.1"/>
</dbReference>
<protein>
    <recommendedName>
        <fullName evidence="4">DUF4306 domain-containing protein</fullName>
    </recommendedName>
</protein>
<accession>A0A1I0TZD8</accession>
<evidence type="ECO:0000256" key="1">
    <source>
        <dbReference type="SAM" id="Phobius"/>
    </source>
</evidence>
<keyword evidence="3" id="KW-1185">Reference proteome</keyword>
<sequence length="161" mass="18731">MWIIIQFGLVTILLLFSTLAAWYEGSAILDNPWEWKHSTPFSQMLYGQVHSKSHISQLDYFVYSAKFHPIFPSIMAISSLYLLILIGYYFLKPQHKRFAYFLLILGGGLFLLSYFFIDSPSTGGKIFFYIWLVSGSLCTVTAIITYFQVLNRNKKDIKKWN</sequence>
<dbReference type="Pfam" id="PF14154">
    <property type="entry name" value="DUF4306"/>
    <property type="match status" value="1"/>
</dbReference>